<evidence type="ECO:0000256" key="4">
    <source>
        <dbReference type="ARBA" id="ARBA00023125"/>
    </source>
</evidence>
<evidence type="ECO:0000259" key="8">
    <source>
        <dbReference type="PROSITE" id="PS50888"/>
    </source>
</evidence>
<evidence type="ECO:0000256" key="6">
    <source>
        <dbReference type="ARBA" id="ARBA00023242"/>
    </source>
</evidence>
<reference evidence="10" key="1">
    <citation type="submission" date="2021-02" db="EMBL/GenBank/DDBJ databases">
        <authorList>
            <person name="Nowell W R."/>
        </authorList>
    </citation>
    <scope>NUCLEOTIDE SEQUENCE</scope>
</reference>
<dbReference type="GO" id="GO:0030154">
    <property type="term" value="P:cell differentiation"/>
    <property type="evidence" value="ECO:0007669"/>
    <property type="project" value="UniProtKB-KW"/>
</dbReference>
<dbReference type="GO" id="GO:0046983">
    <property type="term" value="F:protein dimerization activity"/>
    <property type="evidence" value="ECO:0007669"/>
    <property type="project" value="InterPro"/>
</dbReference>
<keyword evidence="11" id="KW-1185">Reference proteome</keyword>
<dbReference type="GO" id="GO:0000977">
    <property type="term" value="F:RNA polymerase II transcription regulatory region sequence-specific DNA binding"/>
    <property type="evidence" value="ECO:0007669"/>
    <property type="project" value="TreeGrafter"/>
</dbReference>
<evidence type="ECO:0000313" key="11">
    <source>
        <dbReference type="Proteomes" id="UP000663870"/>
    </source>
</evidence>
<feature type="domain" description="BHLH" evidence="8">
    <location>
        <begin position="93"/>
        <end position="144"/>
    </location>
</feature>
<evidence type="ECO:0000313" key="9">
    <source>
        <dbReference type="EMBL" id="CAF0947084.1"/>
    </source>
</evidence>
<dbReference type="SUPFAM" id="SSF47459">
    <property type="entry name" value="HLH, helix-loop-helix DNA-binding domain"/>
    <property type="match status" value="1"/>
</dbReference>
<dbReference type="EMBL" id="CAJNOL010000297">
    <property type="protein sequence ID" value="CAF0991330.1"/>
    <property type="molecule type" value="Genomic_DNA"/>
</dbReference>
<evidence type="ECO:0000256" key="5">
    <source>
        <dbReference type="ARBA" id="ARBA00023163"/>
    </source>
</evidence>
<keyword evidence="3" id="KW-0805">Transcription regulation</keyword>
<keyword evidence="5" id="KW-0804">Transcription</keyword>
<sequence>MDYNSSSIHIEDFNKRKLNSLIKSNYSSRLINNSQAQSNLNCQSTYINIHENTQDQTKHPRIYLEHRLNPKSSRSKRQQQQQLERISKNDFEKQRSIANVRERQRTQSLNDAFAHLRLIIPRLPSDKLSKIQTLKLATRYIDFLYKILHSNNQQEYFIFHKESPSTTQFKQNTLSYAFCIWRMEDASSIHLFTNNQEHNYIDHLPFYPDHY</sequence>
<dbReference type="InterPro" id="IPR011598">
    <property type="entry name" value="bHLH_dom"/>
</dbReference>
<dbReference type="Proteomes" id="UP000663854">
    <property type="component" value="Unassembled WGS sequence"/>
</dbReference>
<protein>
    <recommendedName>
        <fullName evidence="8">BHLH domain-containing protein</fullName>
    </recommendedName>
</protein>
<feature type="region of interest" description="Disordered" evidence="7">
    <location>
        <begin position="68"/>
        <end position="88"/>
    </location>
</feature>
<evidence type="ECO:0000313" key="10">
    <source>
        <dbReference type="EMBL" id="CAF0991330.1"/>
    </source>
</evidence>
<name>A0A814G4X1_9BILA</name>
<dbReference type="PANTHER" id="PTHR23349:SF50">
    <property type="entry name" value="PROTEIN TWIST"/>
    <property type="match status" value="1"/>
</dbReference>
<dbReference type="AlphaFoldDB" id="A0A814G4X1"/>
<proteinExistence type="predicted"/>
<dbReference type="SMART" id="SM00353">
    <property type="entry name" value="HLH"/>
    <property type="match status" value="1"/>
</dbReference>
<dbReference type="Proteomes" id="UP000663870">
    <property type="component" value="Unassembled WGS sequence"/>
</dbReference>
<keyword evidence="1" id="KW-0217">Developmental protein</keyword>
<dbReference type="InterPro" id="IPR050283">
    <property type="entry name" value="E-box_TF_Regulators"/>
</dbReference>
<dbReference type="InterPro" id="IPR036638">
    <property type="entry name" value="HLH_DNA-bd_sf"/>
</dbReference>
<evidence type="ECO:0000256" key="3">
    <source>
        <dbReference type="ARBA" id="ARBA00023015"/>
    </source>
</evidence>
<keyword evidence="4" id="KW-0238">DNA-binding</keyword>
<gene>
    <name evidence="10" type="ORF">JXQ802_LOCUS13687</name>
    <name evidence="9" type="ORF">PYM288_LOCUS11914</name>
</gene>
<dbReference type="PROSITE" id="PS50888">
    <property type="entry name" value="BHLH"/>
    <property type="match status" value="1"/>
</dbReference>
<organism evidence="10 11">
    <name type="scientific">Rotaria sordida</name>
    <dbReference type="NCBI Taxonomy" id="392033"/>
    <lineage>
        <taxon>Eukaryota</taxon>
        <taxon>Metazoa</taxon>
        <taxon>Spiralia</taxon>
        <taxon>Gnathifera</taxon>
        <taxon>Rotifera</taxon>
        <taxon>Eurotatoria</taxon>
        <taxon>Bdelloidea</taxon>
        <taxon>Philodinida</taxon>
        <taxon>Philodinidae</taxon>
        <taxon>Rotaria</taxon>
    </lineage>
</organism>
<keyword evidence="2" id="KW-0221">Differentiation</keyword>
<dbReference type="EMBL" id="CAJNOH010000211">
    <property type="protein sequence ID" value="CAF0947084.1"/>
    <property type="molecule type" value="Genomic_DNA"/>
</dbReference>
<dbReference type="Pfam" id="PF00010">
    <property type="entry name" value="HLH"/>
    <property type="match status" value="1"/>
</dbReference>
<evidence type="ECO:0000256" key="7">
    <source>
        <dbReference type="SAM" id="MobiDB-lite"/>
    </source>
</evidence>
<accession>A0A814G4X1</accession>
<dbReference type="PANTHER" id="PTHR23349">
    <property type="entry name" value="BASIC HELIX-LOOP-HELIX TRANSCRIPTION FACTOR, TWIST"/>
    <property type="match status" value="1"/>
</dbReference>
<evidence type="ECO:0000256" key="2">
    <source>
        <dbReference type="ARBA" id="ARBA00022782"/>
    </source>
</evidence>
<evidence type="ECO:0000256" key="1">
    <source>
        <dbReference type="ARBA" id="ARBA00022473"/>
    </source>
</evidence>
<comment type="caution">
    <text evidence="10">The sequence shown here is derived from an EMBL/GenBank/DDBJ whole genome shotgun (WGS) entry which is preliminary data.</text>
</comment>
<keyword evidence="6" id="KW-0539">Nucleus</keyword>
<dbReference type="FunFam" id="4.10.280.10:FF:000030">
    <property type="entry name" value="Twist transcription factor"/>
    <property type="match status" value="1"/>
</dbReference>
<dbReference type="GO" id="GO:0000981">
    <property type="term" value="F:DNA-binding transcription factor activity, RNA polymerase II-specific"/>
    <property type="evidence" value="ECO:0007669"/>
    <property type="project" value="TreeGrafter"/>
</dbReference>
<dbReference type="Gene3D" id="4.10.280.10">
    <property type="entry name" value="Helix-loop-helix DNA-binding domain"/>
    <property type="match status" value="1"/>
</dbReference>